<dbReference type="InterPro" id="IPR007066">
    <property type="entry name" value="RNA_pol_Rpb1_3"/>
</dbReference>
<dbReference type="InterPro" id="IPR007081">
    <property type="entry name" value="RNA_pol_Rpb1_5"/>
</dbReference>
<keyword evidence="7 10" id="KW-0460">Magnesium</keyword>
<dbReference type="GO" id="GO:0008270">
    <property type="term" value="F:zinc ion binding"/>
    <property type="evidence" value="ECO:0007669"/>
    <property type="project" value="UniProtKB-UniRule"/>
</dbReference>
<dbReference type="NCBIfam" id="TIGR02386">
    <property type="entry name" value="rpoC_TIGR"/>
    <property type="match status" value="1"/>
</dbReference>
<proteinExistence type="inferred from homology"/>
<comment type="catalytic activity">
    <reaction evidence="9 10 11">
        <text>RNA(n) + a ribonucleoside 5'-triphosphate = RNA(n+1) + diphosphate</text>
        <dbReference type="Rhea" id="RHEA:21248"/>
        <dbReference type="Rhea" id="RHEA-COMP:14527"/>
        <dbReference type="Rhea" id="RHEA-COMP:17342"/>
        <dbReference type="ChEBI" id="CHEBI:33019"/>
        <dbReference type="ChEBI" id="CHEBI:61557"/>
        <dbReference type="ChEBI" id="CHEBI:140395"/>
        <dbReference type="EC" id="2.7.7.6"/>
    </reaction>
</comment>
<evidence type="ECO:0000313" key="14">
    <source>
        <dbReference type="Proteomes" id="UP000197054"/>
    </source>
</evidence>
<dbReference type="GO" id="GO:0003677">
    <property type="term" value="F:DNA binding"/>
    <property type="evidence" value="ECO:0007669"/>
    <property type="project" value="UniProtKB-UniRule"/>
</dbReference>
<dbReference type="CDD" id="cd02655">
    <property type="entry name" value="RNAP_beta'_C"/>
    <property type="match status" value="1"/>
</dbReference>
<comment type="subunit">
    <text evidence="10">The RNAP catalytic core consists of 2 alpha, 1 beta, 1 beta' and 1 omega subunit. When a sigma factor is associated with the core the holoenzyme is formed, which can initiate transcription.</text>
</comment>
<evidence type="ECO:0000313" key="13">
    <source>
        <dbReference type="EMBL" id="ASD29872.1"/>
    </source>
</evidence>
<protein>
    <recommendedName>
        <fullName evidence="10">DNA-directed RNA polymerase subunit beta'</fullName>
        <shortName evidence="10">RNAP subunit beta'</shortName>
        <ecNumber evidence="10">2.7.7.6</ecNumber>
    </recommendedName>
    <alternativeName>
        <fullName evidence="10">RNA polymerase subunit beta'</fullName>
    </alternativeName>
    <alternativeName>
        <fullName evidence="10">Transcriptase subunit beta'</fullName>
    </alternativeName>
</protein>
<feature type="binding site" evidence="10">
    <location>
        <position position="1007"/>
    </location>
    <ligand>
        <name>Zn(2+)</name>
        <dbReference type="ChEBI" id="CHEBI:29105"/>
        <label>2</label>
    </ligand>
</feature>
<reference evidence="13 14" key="1">
    <citation type="submission" date="2017-06" db="EMBL/GenBank/DDBJ databases">
        <title>Genome Sequencing and Comparative Genomics Analysis of Five Ureaplasma Urealyticums with Different Drug Resistance.</title>
        <authorList>
            <person name="Ma L."/>
            <person name="Jia T."/>
        </authorList>
    </citation>
    <scope>NUCLEOTIDE SEQUENCE [LARGE SCALE GENOMIC DNA]</scope>
    <source>
        <strain evidence="14">hebnu uu3</strain>
    </source>
</reference>
<sequence>MSQKGIKSLTISIASPEQILNWSKGEITKPETINYKSLKPEPNGLFDESIFGPSKDYECYCGKYRKVKHKGKICERCHVEITESIVRRERMGHIELAAPVAHIWFTKELPSPSKISLLLDITYKEVDQVVYFVNYIVLDEGNNVYDGKSIFNKKEVLDLTSPKNSIRSRNKLRRTLRNIQERIEDELNHEREALIQDFDYRLAVTYDQMLKDSNIPFSVKDVMAFIEKHTGVRFGIGAEAIRELLEKLNLEEEHEKIKQAIQNSPNAYDQKTKRLLRRLECVRWIKDSGSKPEWMVMTRIPVTPSETRPIISLDGGRFTTSDTNNFYRKIIIRNERLKQMQATDAPEILLDNEKRLLQEAVDSLFDNNSRKKPVVGKDKRPLKSLSNHLKGKQGLFRQNLLGKRVDYSGRSVIVVGPELKMYEVGIPALMILKLFRPYIISELIRKRDELGNEIQPICANIKLAEQKILAQDNEIWPVVEKVIKQRPVILNRAPTLHRLGIQAFEPKMVDGKAIRLHPLVTTAFNADFDGDQMAVHIPLSKEAVAEARSILLASWHILGPKDGKPIITPTQDMILGIYYLTKEKFPQVIEEMMAKDPTQARVEFINHFHIFSTQDEAIRAYKLKTIRINDVIGITTKAFNNKTFSKEGILVTTVGKIIFNQAFPVNFPYINDVKNLYGENQFEIIGMHESILDYLKAYNLKEPLTKKTLSTVIDYLYKVSEIEVVPQTMDKIKALGFKYSMISATSISAFDIPSYDQKYEYFKETDELVSKLREFYLDGKLTDDERYTKVVQAWSQTKDKVTHDIEKLINSNEYKDNPIVIMAKSGARGNTSNFTQLAGMRGLMSKSYNYDQKNNNGVIKDTIEIPIKHSFIEGLSVSEYFNSSFGARKGMTDTAMKTAKSGYMTRKLVDSTQAVVIKDHDCGTKEGIIVREIRNTKDNTSIESLKDRIVGRYSINTIYDTKNKLIIESDKLITSEIANIIQNSGIREVEVRSPLHCASLYGVCQKCFGLDLSTNKLIETGTAIGVIAAQSIGEPGTQLTMRTFHTGGVAGDTNITQGFERIKQLFDCIQPQENEKAVISQVKGTVERIEKDSNTNGYNVVIKYNKDNYVNYPTRSNAVLRVKTGDEIIAGQKITEGSIDVNDLLKYAGIENVRHYIIKEVQKVYRMQGIEISDKYIEVIISQLTNKITITNPGDSGLFVGETISINEFTEVAQNMLVNKKKPPSAINQVFGLDHAPSKSGSFLSAASFQDTKKILTDAAARSQKDMLIGLKENVILGNLIPAGTGLKDVEEVIAYGEEMYKKQY</sequence>
<name>A0AAC9T0N0_UREPR</name>
<feature type="binding site" evidence="10">
    <location>
        <position position="59"/>
    </location>
    <ligand>
        <name>Zn(2+)</name>
        <dbReference type="ChEBI" id="CHEBI:29105"/>
        <label>1</label>
    </ligand>
</feature>
<dbReference type="CDD" id="cd01609">
    <property type="entry name" value="RNAP_beta'_N"/>
    <property type="match status" value="1"/>
</dbReference>
<keyword evidence="3 10" id="KW-0240">DNA-directed RNA polymerase</keyword>
<evidence type="ECO:0000256" key="10">
    <source>
        <dbReference type="HAMAP-Rule" id="MF_01322"/>
    </source>
</evidence>
<feature type="binding site" evidence="10">
    <location>
        <position position="922"/>
    </location>
    <ligand>
        <name>Zn(2+)</name>
        <dbReference type="ChEBI" id="CHEBI:29105"/>
        <label>2</label>
    </ligand>
</feature>
<dbReference type="InterPro" id="IPR007080">
    <property type="entry name" value="RNA_pol_Rpb1_1"/>
</dbReference>
<feature type="binding site" evidence="10">
    <location>
        <position position="527"/>
    </location>
    <ligand>
        <name>Mg(2+)</name>
        <dbReference type="ChEBI" id="CHEBI:18420"/>
    </ligand>
</feature>
<keyword evidence="10" id="KW-0862">Zinc</keyword>
<dbReference type="Pfam" id="PF05000">
    <property type="entry name" value="RNA_pol_Rpb1_4"/>
    <property type="match status" value="1"/>
</dbReference>
<evidence type="ECO:0000256" key="1">
    <source>
        <dbReference type="ARBA" id="ARBA00004026"/>
    </source>
</evidence>
<dbReference type="Gene3D" id="2.40.40.20">
    <property type="match status" value="1"/>
</dbReference>
<dbReference type="Gene3D" id="2.40.50.100">
    <property type="match status" value="1"/>
</dbReference>
<comment type="cofactor">
    <cofactor evidence="10">
        <name>Zn(2+)</name>
        <dbReference type="ChEBI" id="CHEBI:29105"/>
    </cofactor>
    <text evidence="10">Binds 2 Zn(2+) ions per subunit.</text>
</comment>
<comment type="cofactor">
    <cofactor evidence="10">
        <name>Mg(2+)</name>
        <dbReference type="ChEBI" id="CHEBI:18420"/>
    </cofactor>
    <text evidence="10">Binds 1 Mg(2+) ion per subunit.</text>
</comment>
<feature type="binding site" evidence="10">
    <location>
        <position position="997"/>
    </location>
    <ligand>
        <name>Zn(2+)</name>
        <dbReference type="ChEBI" id="CHEBI:29105"/>
        <label>2</label>
    </ligand>
</feature>
<dbReference type="EMBL" id="CP021991">
    <property type="protein sequence ID" value="ASD29872.1"/>
    <property type="molecule type" value="Genomic_DNA"/>
</dbReference>
<feature type="binding site" evidence="10">
    <location>
        <position position="61"/>
    </location>
    <ligand>
        <name>Zn(2+)</name>
        <dbReference type="ChEBI" id="CHEBI:29105"/>
        <label>1</label>
    </ligand>
</feature>
<feature type="binding site" evidence="10">
    <location>
        <position position="531"/>
    </location>
    <ligand>
        <name>Mg(2+)</name>
        <dbReference type="ChEBI" id="CHEBI:18420"/>
    </ligand>
</feature>
<gene>
    <name evidence="10 13" type="primary">rpoC</name>
    <name evidence="13" type="ORF">CEG42_01330</name>
</gene>
<dbReference type="Pfam" id="PF00623">
    <property type="entry name" value="RNA_pol_Rpb1_2"/>
    <property type="match status" value="1"/>
</dbReference>
<dbReference type="GO" id="GO:0003899">
    <property type="term" value="F:DNA-directed RNA polymerase activity"/>
    <property type="evidence" value="ECO:0007669"/>
    <property type="project" value="UniProtKB-UniRule"/>
</dbReference>
<evidence type="ECO:0000256" key="6">
    <source>
        <dbReference type="ARBA" id="ARBA00022723"/>
    </source>
</evidence>
<dbReference type="Gene3D" id="1.10.274.100">
    <property type="entry name" value="RNA polymerase Rpb1, domain 3"/>
    <property type="match status" value="1"/>
</dbReference>
<dbReference type="PANTHER" id="PTHR19376">
    <property type="entry name" value="DNA-DIRECTED RNA POLYMERASE"/>
    <property type="match status" value="1"/>
</dbReference>
<organism evidence="13 14">
    <name type="scientific">Ureaplasma parvum</name>
    <name type="common">Ureaplasma urealyticum biotype 1</name>
    <dbReference type="NCBI Taxonomy" id="134821"/>
    <lineage>
        <taxon>Bacteria</taxon>
        <taxon>Bacillati</taxon>
        <taxon>Mycoplasmatota</taxon>
        <taxon>Mycoplasmoidales</taxon>
        <taxon>Mycoplasmoidaceae</taxon>
        <taxon>Ureaplasma</taxon>
    </lineage>
</organism>
<dbReference type="Pfam" id="PF04997">
    <property type="entry name" value="RNA_pol_Rpb1_1"/>
    <property type="match status" value="1"/>
</dbReference>
<dbReference type="Gene3D" id="4.10.860.120">
    <property type="entry name" value="RNA polymerase II, clamp domain"/>
    <property type="match status" value="1"/>
</dbReference>
<dbReference type="InterPro" id="IPR042102">
    <property type="entry name" value="RNA_pol_Rpb1_3_sf"/>
</dbReference>
<keyword evidence="4 10" id="KW-0808">Transferase</keyword>
<keyword evidence="8 10" id="KW-0804">Transcription</keyword>
<dbReference type="RefSeq" id="WP_006688919.1">
    <property type="nucleotide sequence ID" value="NZ_CAMQQM010000003.1"/>
</dbReference>
<dbReference type="Gene3D" id="1.10.1790.20">
    <property type="match status" value="1"/>
</dbReference>
<dbReference type="GO" id="GO:0006351">
    <property type="term" value="P:DNA-templated transcription"/>
    <property type="evidence" value="ECO:0007669"/>
    <property type="project" value="UniProtKB-UniRule"/>
</dbReference>
<dbReference type="SUPFAM" id="SSF64484">
    <property type="entry name" value="beta and beta-prime subunits of DNA dependent RNA-polymerase"/>
    <property type="match status" value="1"/>
</dbReference>
<dbReference type="InterPro" id="IPR044893">
    <property type="entry name" value="RNA_pol_Rpb1_clamp_domain"/>
</dbReference>
<dbReference type="SMART" id="SM00663">
    <property type="entry name" value="RPOLA_N"/>
    <property type="match status" value="1"/>
</dbReference>
<dbReference type="InterPro" id="IPR012754">
    <property type="entry name" value="DNA-dir_RpoC_beta_prime_bact"/>
</dbReference>
<evidence type="ECO:0000256" key="7">
    <source>
        <dbReference type="ARBA" id="ARBA00022842"/>
    </source>
</evidence>
<dbReference type="InterPro" id="IPR007083">
    <property type="entry name" value="RNA_pol_Rpb1_4"/>
</dbReference>
<dbReference type="Pfam" id="PF04983">
    <property type="entry name" value="RNA_pol_Rpb1_3"/>
    <property type="match status" value="1"/>
</dbReference>
<dbReference type="PANTHER" id="PTHR19376:SF54">
    <property type="entry name" value="DNA-DIRECTED RNA POLYMERASE SUBUNIT BETA"/>
    <property type="match status" value="1"/>
</dbReference>
<evidence type="ECO:0000256" key="11">
    <source>
        <dbReference type="RuleBase" id="RU004279"/>
    </source>
</evidence>
<dbReference type="Gene3D" id="1.10.40.90">
    <property type="match status" value="1"/>
</dbReference>
<feature type="binding site" evidence="10">
    <location>
        <position position="1004"/>
    </location>
    <ligand>
        <name>Zn(2+)</name>
        <dbReference type="ChEBI" id="CHEBI:29105"/>
        <label>2</label>
    </ligand>
</feature>
<evidence type="ECO:0000256" key="2">
    <source>
        <dbReference type="ARBA" id="ARBA00006460"/>
    </source>
</evidence>
<feature type="domain" description="RNA polymerase N-terminal" evidence="12">
    <location>
        <begin position="293"/>
        <end position="581"/>
    </location>
</feature>
<dbReference type="EC" id="2.7.7.6" evidence="10"/>
<feature type="binding site" evidence="10">
    <location>
        <position position="74"/>
    </location>
    <ligand>
        <name>Zn(2+)</name>
        <dbReference type="ChEBI" id="CHEBI:29105"/>
        <label>1</label>
    </ligand>
</feature>
<dbReference type="InterPro" id="IPR038120">
    <property type="entry name" value="Rpb1_funnel_sf"/>
</dbReference>
<dbReference type="Pfam" id="PF04998">
    <property type="entry name" value="RNA_pol_Rpb1_5"/>
    <property type="match status" value="1"/>
</dbReference>
<dbReference type="Gene3D" id="1.10.132.30">
    <property type="match status" value="1"/>
</dbReference>
<dbReference type="GO" id="GO:0000287">
    <property type="term" value="F:magnesium ion binding"/>
    <property type="evidence" value="ECO:0007669"/>
    <property type="project" value="UniProtKB-UniRule"/>
</dbReference>
<evidence type="ECO:0000256" key="5">
    <source>
        <dbReference type="ARBA" id="ARBA00022695"/>
    </source>
</evidence>
<dbReference type="InterPro" id="IPR000722">
    <property type="entry name" value="RNA_pol_asu"/>
</dbReference>
<feature type="binding site" evidence="10">
    <location>
        <position position="77"/>
    </location>
    <ligand>
        <name>Zn(2+)</name>
        <dbReference type="ChEBI" id="CHEBI:29105"/>
        <label>1</label>
    </ligand>
</feature>
<dbReference type="InterPro" id="IPR045867">
    <property type="entry name" value="DNA-dir_RpoC_beta_prime"/>
</dbReference>
<keyword evidence="5 10" id="KW-0548">Nucleotidyltransferase</keyword>
<dbReference type="HAMAP" id="MF_01322">
    <property type="entry name" value="RNApol_bact_RpoC"/>
    <property type="match status" value="1"/>
</dbReference>
<evidence type="ECO:0000256" key="8">
    <source>
        <dbReference type="ARBA" id="ARBA00023163"/>
    </source>
</evidence>
<evidence type="ECO:0000256" key="3">
    <source>
        <dbReference type="ARBA" id="ARBA00022478"/>
    </source>
</evidence>
<dbReference type="GO" id="GO:0000428">
    <property type="term" value="C:DNA-directed RNA polymerase complex"/>
    <property type="evidence" value="ECO:0007669"/>
    <property type="project" value="UniProtKB-KW"/>
</dbReference>
<dbReference type="Proteomes" id="UP000197054">
    <property type="component" value="Chromosome"/>
</dbReference>
<accession>A0AAC9T0N0</accession>
<evidence type="ECO:0000256" key="4">
    <source>
        <dbReference type="ARBA" id="ARBA00022679"/>
    </source>
</evidence>
<dbReference type="InterPro" id="IPR006592">
    <property type="entry name" value="RNA_pol_N"/>
</dbReference>
<evidence type="ECO:0000259" key="12">
    <source>
        <dbReference type="SMART" id="SM00663"/>
    </source>
</evidence>
<dbReference type="Gene3D" id="1.10.150.390">
    <property type="match status" value="1"/>
</dbReference>
<keyword evidence="6 10" id="KW-0479">Metal-binding</keyword>
<evidence type="ECO:0000256" key="9">
    <source>
        <dbReference type="ARBA" id="ARBA00048552"/>
    </source>
</evidence>
<comment type="similarity">
    <text evidence="2 10 11">Belongs to the RNA polymerase beta' chain family.</text>
</comment>
<feature type="binding site" evidence="10">
    <location>
        <position position="529"/>
    </location>
    <ligand>
        <name>Mg(2+)</name>
        <dbReference type="ChEBI" id="CHEBI:18420"/>
    </ligand>
</feature>
<comment type="function">
    <text evidence="1 10 11">DNA-dependent RNA polymerase catalyzes the transcription of DNA into RNA using the four ribonucleoside triphosphates as substrates.</text>
</comment>